<keyword evidence="2" id="KW-0472">Membrane</keyword>
<feature type="transmembrane region" description="Helical" evidence="2">
    <location>
        <begin position="150"/>
        <end position="172"/>
    </location>
</feature>
<dbReference type="Proteomes" id="UP001501581">
    <property type="component" value="Unassembled WGS sequence"/>
</dbReference>
<gene>
    <name evidence="3" type="ORF">GCM10009668_29710</name>
</gene>
<sequence length="180" mass="18484">MRTLREARWRAAGLVGLAVSAIVIGVGPVQALEEGAASGRVVTPVAPEAHPISGCGRYGFLGMLGTEGVSYRLVEGDGRQGQWRVQATASPGYRLASGAPNEWSGDLGRHVRCATSGSGNQAAAAPASTSPAEVEGVEGEGLLSERGERVVQGIAIVMGGVALVCGVVLVVLDRQRRRAN</sequence>
<dbReference type="EMBL" id="BAAALG010000011">
    <property type="protein sequence ID" value="GAA1107721.1"/>
    <property type="molecule type" value="Genomic_DNA"/>
</dbReference>
<accession>A0ABN1TY27</accession>
<evidence type="ECO:0000313" key="4">
    <source>
        <dbReference type="Proteomes" id="UP001501581"/>
    </source>
</evidence>
<evidence type="ECO:0000313" key="3">
    <source>
        <dbReference type="EMBL" id="GAA1107721.1"/>
    </source>
</evidence>
<proteinExistence type="predicted"/>
<feature type="compositionally biased region" description="Low complexity" evidence="1">
    <location>
        <begin position="122"/>
        <end position="139"/>
    </location>
</feature>
<evidence type="ECO:0000256" key="2">
    <source>
        <dbReference type="SAM" id="Phobius"/>
    </source>
</evidence>
<dbReference type="RefSeq" id="WP_343995595.1">
    <property type="nucleotide sequence ID" value="NZ_BAAALG010000011.1"/>
</dbReference>
<evidence type="ECO:0000256" key="1">
    <source>
        <dbReference type="SAM" id="MobiDB-lite"/>
    </source>
</evidence>
<comment type="caution">
    <text evidence="3">The sequence shown here is derived from an EMBL/GenBank/DDBJ whole genome shotgun (WGS) entry which is preliminary data.</text>
</comment>
<protein>
    <submittedName>
        <fullName evidence="3">Uncharacterized protein</fullName>
    </submittedName>
</protein>
<name>A0ABN1TY27_9ACTN</name>
<reference evidence="3 4" key="1">
    <citation type="journal article" date="2019" name="Int. J. Syst. Evol. Microbiol.">
        <title>The Global Catalogue of Microorganisms (GCM) 10K type strain sequencing project: providing services to taxonomists for standard genome sequencing and annotation.</title>
        <authorList>
            <consortium name="The Broad Institute Genomics Platform"/>
            <consortium name="The Broad Institute Genome Sequencing Center for Infectious Disease"/>
            <person name="Wu L."/>
            <person name="Ma J."/>
        </authorList>
    </citation>
    <scope>NUCLEOTIDE SEQUENCE [LARGE SCALE GENOMIC DNA]</scope>
    <source>
        <strain evidence="3 4">JCM 13008</strain>
    </source>
</reference>
<keyword evidence="2" id="KW-1133">Transmembrane helix</keyword>
<keyword evidence="4" id="KW-1185">Reference proteome</keyword>
<organism evidence="3 4">
    <name type="scientific">Nocardioides dubius</name>
    <dbReference type="NCBI Taxonomy" id="317019"/>
    <lineage>
        <taxon>Bacteria</taxon>
        <taxon>Bacillati</taxon>
        <taxon>Actinomycetota</taxon>
        <taxon>Actinomycetes</taxon>
        <taxon>Propionibacteriales</taxon>
        <taxon>Nocardioidaceae</taxon>
        <taxon>Nocardioides</taxon>
    </lineage>
</organism>
<feature type="region of interest" description="Disordered" evidence="1">
    <location>
        <begin position="115"/>
        <end position="139"/>
    </location>
</feature>
<keyword evidence="2" id="KW-0812">Transmembrane</keyword>